<feature type="coiled-coil region" evidence="2">
    <location>
        <begin position="218"/>
        <end position="265"/>
    </location>
</feature>
<evidence type="ECO:0000313" key="3">
    <source>
        <dbReference type="EMBL" id="QJD98689.1"/>
    </source>
</evidence>
<accession>A0A7Z2ZR36</accession>
<dbReference type="KEGG" id="mfy:HH212_00410"/>
<evidence type="ECO:0000256" key="1">
    <source>
        <dbReference type="ARBA" id="ARBA00007189"/>
    </source>
</evidence>
<sequence length="408" mass="45092">MCDHDKKPHFAHPDALDESAGSRRRRLWELPTNCHCPLIGVCLPLALLRRLVNKVVVRPVEGDDYDVHVWAVHECATRNKLSELLQRTLDERFAAVLRQFRTLRDAQAVQAAWRQAVERGDVAGAFWATLTHPRCDMPMIEAAVRDMHMIQHQAGASARVDLTRFAELQKQCAGLSRELEQTRDKTARAADAKGKEALRLAEQLAGLRAELAARDVAIEALQERLEALTATLPDMRDRERLKRRADEAQEREQKLALELMQLRQQAAARARQDAAAVAAAAMAAPPATAVPAAAVEAPALVDKTVLCVGGRSGNVPNYRELLEREGARFMHHDGGLEQASELLDTSLAAADLVICQTGCISHQAYWRVKDFCKRNGKRCLFVDNPSTSSLSVCLRKAAEPATSGACRE</sequence>
<dbReference type="Proteomes" id="UP000502415">
    <property type="component" value="Chromosome"/>
</dbReference>
<organism evidence="3 4">
    <name type="scientific">Massilia forsythiae</name>
    <dbReference type="NCBI Taxonomy" id="2728020"/>
    <lineage>
        <taxon>Bacteria</taxon>
        <taxon>Pseudomonadati</taxon>
        <taxon>Pseudomonadota</taxon>
        <taxon>Betaproteobacteria</taxon>
        <taxon>Burkholderiales</taxon>
        <taxon>Oxalobacteraceae</taxon>
        <taxon>Telluria group</taxon>
        <taxon>Massilia</taxon>
    </lineage>
</organism>
<keyword evidence="2" id="KW-0175">Coiled coil</keyword>
<proteinExistence type="inferred from homology"/>
<dbReference type="AlphaFoldDB" id="A0A7Z2ZR36"/>
<dbReference type="RefSeq" id="WP_169433589.1">
    <property type="nucleotide sequence ID" value="NZ_CP051685.1"/>
</dbReference>
<gene>
    <name evidence="3" type="ORF">HH212_00410</name>
</gene>
<evidence type="ECO:0000256" key="2">
    <source>
        <dbReference type="SAM" id="Coils"/>
    </source>
</evidence>
<dbReference type="EMBL" id="CP051685">
    <property type="protein sequence ID" value="QJD98689.1"/>
    <property type="molecule type" value="Genomic_DNA"/>
</dbReference>
<dbReference type="InterPro" id="IPR016772">
    <property type="entry name" value="UCP020408"/>
</dbReference>
<comment type="similarity">
    <text evidence="1">Belongs to the UPF0751 family.</text>
</comment>
<evidence type="ECO:0000313" key="4">
    <source>
        <dbReference type="Proteomes" id="UP000502415"/>
    </source>
</evidence>
<keyword evidence="4" id="KW-1185">Reference proteome</keyword>
<protein>
    <submittedName>
        <fullName evidence="3">DUF2325 domain-containing protein</fullName>
    </submittedName>
</protein>
<dbReference type="Pfam" id="PF10087">
    <property type="entry name" value="DUF2325"/>
    <property type="match status" value="1"/>
</dbReference>
<name>A0A7Z2ZR36_9BURK</name>
<reference evidence="3 4" key="1">
    <citation type="submission" date="2020-04" db="EMBL/GenBank/DDBJ databases">
        <title>Genome sequencing of novel species.</title>
        <authorList>
            <person name="Heo J."/>
            <person name="Kim S.-J."/>
            <person name="Kim J.-S."/>
            <person name="Hong S.-B."/>
            <person name="Kwon S.-W."/>
        </authorList>
    </citation>
    <scope>NUCLEOTIDE SEQUENCE [LARGE SCALE GENOMIC DNA]</scope>
    <source>
        <strain evidence="3 4">GN2-R2</strain>
    </source>
</reference>